<gene>
    <name evidence="4" type="ORF">BJ085DRAFT_17798</name>
</gene>
<dbReference type="EMBL" id="ML002210">
    <property type="protein sequence ID" value="RKP40414.1"/>
    <property type="molecule type" value="Genomic_DNA"/>
</dbReference>
<evidence type="ECO:0000313" key="5">
    <source>
        <dbReference type="Proteomes" id="UP000268162"/>
    </source>
</evidence>
<evidence type="ECO:0000313" key="4">
    <source>
        <dbReference type="EMBL" id="RKP40414.1"/>
    </source>
</evidence>
<dbReference type="AlphaFoldDB" id="A0A4Q0A2U6"/>
<organism evidence="4 5">
    <name type="scientific">Dimargaris cristalligena</name>
    <dbReference type="NCBI Taxonomy" id="215637"/>
    <lineage>
        <taxon>Eukaryota</taxon>
        <taxon>Fungi</taxon>
        <taxon>Fungi incertae sedis</taxon>
        <taxon>Zoopagomycota</taxon>
        <taxon>Kickxellomycotina</taxon>
        <taxon>Dimargaritomycetes</taxon>
        <taxon>Dimargaritales</taxon>
        <taxon>Dimargaritaceae</taxon>
        <taxon>Dimargaris</taxon>
    </lineage>
</organism>
<evidence type="ECO:0000256" key="2">
    <source>
        <dbReference type="SAM" id="MobiDB-lite"/>
    </source>
</evidence>
<sequence length="126" mass="13915">MALGSPTTHGPAQNSRTGRSRPPSKSMSFPLRPQPLPMAPGPDEIPTAVVIKNIAFSVKREVLLQTIVALDIPMPYALNYHYEGGVFRGLAFANFRTPEETMIVFATLNGFDLAGRKLKVEYKRML</sequence>
<dbReference type="Gene3D" id="3.30.70.330">
    <property type="match status" value="2"/>
</dbReference>
<accession>A0A4Q0A2U6</accession>
<keyword evidence="5" id="KW-1185">Reference proteome</keyword>
<dbReference type="InterPro" id="IPR000504">
    <property type="entry name" value="RRM_dom"/>
</dbReference>
<dbReference type="SMART" id="SM00360">
    <property type="entry name" value="RRM"/>
    <property type="match status" value="1"/>
</dbReference>
<dbReference type="PROSITE" id="PS50102">
    <property type="entry name" value="RRM"/>
    <property type="match status" value="1"/>
</dbReference>
<name>A0A4Q0A2U6_9FUNG</name>
<dbReference type="STRING" id="215637.A0A4Q0A2U6"/>
<feature type="compositionally biased region" description="Polar residues" evidence="2">
    <location>
        <begin position="1"/>
        <end position="27"/>
    </location>
</feature>
<protein>
    <recommendedName>
        <fullName evidence="3">RRM domain-containing protein</fullName>
    </recommendedName>
</protein>
<evidence type="ECO:0000256" key="1">
    <source>
        <dbReference type="PROSITE-ProRule" id="PRU00176"/>
    </source>
</evidence>
<dbReference type="InterPro" id="IPR035979">
    <property type="entry name" value="RBD_domain_sf"/>
</dbReference>
<feature type="region of interest" description="Disordered" evidence="2">
    <location>
        <begin position="1"/>
        <end position="39"/>
    </location>
</feature>
<keyword evidence="1" id="KW-0694">RNA-binding</keyword>
<evidence type="ECO:0000259" key="3">
    <source>
        <dbReference type="PROSITE" id="PS50102"/>
    </source>
</evidence>
<dbReference type="GO" id="GO:0003723">
    <property type="term" value="F:RNA binding"/>
    <property type="evidence" value="ECO:0007669"/>
    <property type="project" value="UniProtKB-UniRule"/>
</dbReference>
<dbReference type="SUPFAM" id="SSF54928">
    <property type="entry name" value="RNA-binding domain, RBD"/>
    <property type="match status" value="1"/>
</dbReference>
<feature type="non-terminal residue" evidence="4">
    <location>
        <position position="126"/>
    </location>
</feature>
<feature type="domain" description="RRM" evidence="3">
    <location>
        <begin position="47"/>
        <end position="125"/>
    </location>
</feature>
<proteinExistence type="predicted"/>
<dbReference type="InterPro" id="IPR012677">
    <property type="entry name" value="Nucleotide-bd_a/b_plait_sf"/>
</dbReference>
<reference evidence="5" key="1">
    <citation type="journal article" date="2018" name="Nat. Microbiol.">
        <title>Leveraging single-cell genomics to expand the fungal tree of life.</title>
        <authorList>
            <person name="Ahrendt S.R."/>
            <person name="Quandt C.A."/>
            <person name="Ciobanu D."/>
            <person name="Clum A."/>
            <person name="Salamov A."/>
            <person name="Andreopoulos B."/>
            <person name="Cheng J.F."/>
            <person name="Woyke T."/>
            <person name="Pelin A."/>
            <person name="Henrissat B."/>
            <person name="Reynolds N.K."/>
            <person name="Benny G.L."/>
            <person name="Smith M.E."/>
            <person name="James T.Y."/>
            <person name="Grigoriev I.V."/>
        </authorList>
    </citation>
    <scope>NUCLEOTIDE SEQUENCE [LARGE SCALE GENOMIC DNA]</scope>
    <source>
        <strain evidence="5">RSA 468</strain>
    </source>
</reference>
<dbReference type="Proteomes" id="UP000268162">
    <property type="component" value="Unassembled WGS sequence"/>
</dbReference>